<dbReference type="OrthoDB" id="569771at2"/>
<dbReference type="Proteomes" id="UP000274556">
    <property type="component" value="Unassembled WGS sequence"/>
</dbReference>
<evidence type="ECO:0000313" key="1">
    <source>
        <dbReference type="EMBL" id="RKT45226.1"/>
    </source>
</evidence>
<keyword evidence="2" id="KW-1185">Reference proteome</keyword>
<dbReference type="AlphaFoldDB" id="A0A495V742"/>
<dbReference type="EMBL" id="RBXL01000001">
    <property type="protein sequence ID" value="RKT45226.1"/>
    <property type="molecule type" value="Genomic_DNA"/>
</dbReference>
<gene>
    <name evidence="1" type="ORF">BDD21_2647</name>
</gene>
<proteinExistence type="predicted"/>
<organism evidence="1 2">
    <name type="scientific">Thiocapsa rosea</name>
    <dbReference type="NCBI Taxonomy" id="69360"/>
    <lineage>
        <taxon>Bacteria</taxon>
        <taxon>Pseudomonadati</taxon>
        <taxon>Pseudomonadota</taxon>
        <taxon>Gammaproteobacteria</taxon>
        <taxon>Chromatiales</taxon>
        <taxon>Chromatiaceae</taxon>
        <taxon>Thiocapsa</taxon>
    </lineage>
</organism>
<evidence type="ECO:0000313" key="2">
    <source>
        <dbReference type="Proteomes" id="UP000274556"/>
    </source>
</evidence>
<sequence>MTDASRDDDDSPWKEALERDFPDFLTLLFPRIHTAIDWSRGHESLDKELQRVERDAESGRRHADTLAKVCIPCAR</sequence>
<protein>
    <submittedName>
        <fullName evidence="1">Uncharacterized protein</fullName>
    </submittedName>
</protein>
<name>A0A495V742_9GAMM</name>
<comment type="caution">
    <text evidence="1">The sequence shown here is derived from an EMBL/GenBank/DDBJ whole genome shotgun (WGS) entry which is preliminary data.</text>
</comment>
<accession>A0A495V742</accession>
<reference evidence="1 2" key="1">
    <citation type="submission" date="2018-10" db="EMBL/GenBank/DDBJ databases">
        <title>Genomic Encyclopedia of Archaeal and Bacterial Type Strains, Phase II (KMG-II): from individual species to whole genera.</title>
        <authorList>
            <person name="Goeker M."/>
        </authorList>
    </citation>
    <scope>NUCLEOTIDE SEQUENCE [LARGE SCALE GENOMIC DNA]</scope>
    <source>
        <strain evidence="1 2">DSM 235</strain>
    </source>
</reference>
<dbReference type="RefSeq" id="WP_120797535.1">
    <property type="nucleotide sequence ID" value="NZ_RBXL01000001.1"/>
</dbReference>